<accession>A0A1G2QJ53</accession>
<dbReference type="Proteomes" id="UP000177090">
    <property type="component" value="Unassembled WGS sequence"/>
</dbReference>
<dbReference type="InterPro" id="IPR029063">
    <property type="entry name" value="SAM-dependent_MTases_sf"/>
</dbReference>
<dbReference type="EMBL" id="MHTL01000011">
    <property type="protein sequence ID" value="OHA60640.1"/>
    <property type="molecule type" value="Genomic_DNA"/>
</dbReference>
<dbReference type="GO" id="GO:0008757">
    <property type="term" value="F:S-adenosylmethionine-dependent methyltransferase activity"/>
    <property type="evidence" value="ECO:0007669"/>
    <property type="project" value="InterPro"/>
</dbReference>
<organism evidence="2 3">
    <name type="scientific">Candidatus Vogelbacteria bacterium RIFOXYD1_FULL_51_18</name>
    <dbReference type="NCBI Taxonomy" id="1802440"/>
    <lineage>
        <taxon>Bacteria</taxon>
        <taxon>Candidatus Vogeliibacteriota</taxon>
    </lineage>
</organism>
<evidence type="ECO:0000259" key="1">
    <source>
        <dbReference type="Pfam" id="PF08241"/>
    </source>
</evidence>
<proteinExistence type="predicted"/>
<evidence type="ECO:0000313" key="3">
    <source>
        <dbReference type="Proteomes" id="UP000177090"/>
    </source>
</evidence>
<dbReference type="AlphaFoldDB" id="A0A1G2QJ53"/>
<dbReference type="InterPro" id="IPR013216">
    <property type="entry name" value="Methyltransf_11"/>
</dbReference>
<evidence type="ECO:0000313" key="2">
    <source>
        <dbReference type="EMBL" id="OHA60640.1"/>
    </source>
</evidence>
<dbReference type="CDD" id="cd02440">
    <property type="entry name" value="AdoMet_MTases"/>
    <property type="match status" value="1"/>
</dbReference>
<sequence length="209" mass="24315">MKSFFIRWYEYGRSLLRRLYRFFIKPSLPHTEGNHMCVNLGCGEQSGPEYINVDIVPSPHIHYVHDIKVLDMFDSESVDLLYASHVMEHIPRHELDAVIAEWRRVLKPGGVLRISVPDFDNLLKIYSASGNDINSIVAQLLGQEPPYNNHYSVWNWEFIKKFFMERGFSDVRRWDPKTAQHYSMHDRAERTLSAGGVLIPLSLNVEAIK</sequence>
<comment type="caution">
    <text evidence="2">The sequence shown here is derived from an EMBL/GenBank/DDBJ whole genome shotgun (WGS) entry which is preliminary data.</text>
</comment>
<protein>
    <recommendedName>
        <fullName evidence="1">Methyltransferase type 11 domain-containing protein</fullName>
    </recommendedName>
</protein>
<dbReference type="Gene3D" id="3.40.50.150">
    <property type="entry name" value="Vaccinia Virus protein VP39"/>
    <property type="match status" value="1"/>
</dbReference>
<dbReference type="SUPFAM" id="SSF53335">
    <property type="entry name" value="S-adenosyl-L-methionine-dependent methyltransferases"/>
    <property type="match status" value="1"/>
</dbReference>
<name>A0A1G2QJ53_9BACT</name>
<dbReference type="Pfam" id="PF08241">
    <property type="entry name" value="Methyltransf_11"/>
    <property type="match status" value="1"/>
</dbReference>
<feature type="domain" description="Methyltransferase type 11" evidence="1">
    <location>
        <begin position="64"/>
        <end position="113"/>
    </location>
</feature>
<reference evidence="2 3" key="1">
    <citation type="journal article" date="2016" name="Nat. Commun.">
        <title>Thousands of microbial genomes shed light on interconnected biogeochemical processes in an aquifer system.</title>
        <authorList>
            <person name="Anantharaman K."/>
            <person name="Brown C.T."/>
            <person name="Hug L.A."/>
            <person name="Sharon I."/>
            <person name="Castelle C.J."/>
            <person name="Probst A.J."/>
            <person name="Thomas B.C."/>
            <person name="Singh A."/>
            <person name="Wilkins M.J."/>
            <person name="Karaoz U."/>
            <person name="Brodie E.L."/>
            <person name="Williams K.H."/>
            <person name="Hubbard S.S."/>
            <person name="Banfield J.F."/>
        </authorList>
    </citation>
    <scope>NUCLEOTIDE SEQUENCE [LARGE SCALE GENOMIC DNA]</scope>
</reference>
<gene>
    <name evidence="2" type="ORF">A2569_01010</name>
</gene>
<dbReference type="STRING" id="1802440.A2569_01010"/>